<dbReference type="OrthoDB" id="3642468at2759"/>
<organism evidence="3 4">
    <name type="scientific">Curvularia clavata</name>
    <dbReference type="NCBI Taxonomy" id="95742"/>
    <lineage>
        <taxon>Eukaryota</taxon>
        <taxon>Fungi</taxon>
        <taxon>Dikarya</taxon>
        <taxon>Ascomycota</taxon>
        <taxon>Pezizomycotina</taxon>
        <taxon>Dothideomycetes</taxon>
        <taxon>Pleosporomycetidae</taxon>
        <taxon>Pleosporales</taxon>
        <taxon>Pleosporineae</taxon>
        <taxon>Pleosporaceae</taxon>
        <taxon>Curvularia</taxon>
    </lineage>
</organism>
<keyword evidence="4" id="KW-1185">Reference proteome</keyword>
<evidence type="ECO:0000313" key="3">
    <source>
        <dbReference type="EMBL" id="USP75332.1"/>
    </source>
</evidence>
<feature type="compositionally biased region" description="Pro residues" evidence="1">
    <location>
        <begin position="381"/>
        <end position="394"/>
    </location>
</feature>
<dbReference type="InterPro" id="IPR001810">
    <property type="entry name" value="F-box_dom"/>
</dbReference>
<dbReference type="CDD" id="cd09917">
    <property type="entry name" value="F-box_SF"/>
    <property type="match status" value="1"/>
</dbReference>
<feature type="region of interest" description="Disordered" evidence="1">
    <location>
        <begin position="376"/>
        <end position="431"/>
    </location>
</feature>
<dbReference type="Pfam" id="PF00646">
    <property type="entry name" value="F-box"/>
    <property type="match status" value="1"/>
</dbReference>
<protein>
    <submittedName>
        <fullName evidence="3">F-box domain-containing</fullName>
    </submittedName>
</protein>
<evidence type="ECO:0000313" key="4">
    <source>
        <dbReference type="Proteomes" id="UP001056012"/>
    </source>
</evidence>
<sequence length="722" mass="81130">MFGKGKMPRHFVSDDDEPLEDKTAALPLRNKKTERMKRKIATRQQKRDAVVNLSKLPTELLLECLKYLRPRDVFSFGFVNRRFYGLVEANASVIGDAIIARRYNILVRCLPTPKLLSDIHPDVQALLIDPGRQKQLSIHNRPYQHIQSPDPQQLCTCLTCILTWNNLGLVLDFSHWQDHLDSGTPIPMIARGQLPEWNRELVARHGRIARKAVENPLWHAAILALHLDSTVRAIRRHSKNRGNKRMHVDMTDAEAAAETDAFLSKHGPPSLEFPYQRDEYYMLEAYLPNRWWRKAEGYWFYTIAGQHERDLELVQRYSKSDQLALLNHAMASIDAENWMTDVLDYKTYMVPAAARSSSSSAGVQGASTLNRTCTSRATAAYPPPPLPPHSPPPPSHHRPRLPAVSFQPSLTAAGPAHPPPPPPATLRPRSVLANGFPRSLPMATLKTSGVSRDAISPAAADSSPLVRVMREFEELVQSFEAGLLRSLEDNDASDTIHLKDASSECVRREACRLAISDLSNKYTPSYIRRSLNAAELEGKRVEDQLQNLSLNGSTDTNDDDDTNRLGSLYNGYFRLYSTELFDLLGQPAYLRFGTLRFHNNSAGPHTDMPLEQAQSPSVSIELALNDSFFVADSEETLPYHTFRLPTGPSLQNRGILSRKPDDNGALPPYDSWLLFTFLGNGCIKLEVPIEMCADIYGGRLQGCENEEVLFWGFFVDDDDGDE</sequence>
<dbReference type="Gene3D" id="1.20.1280.50">
    <property type="match status" value="1"/>
</dbReference>
<dbReference type="SUPFAM" id="SSF81383">
    <property type="entry name" value="F-box domain"/>
    <property type="match status" value="1"/>
</dbReference>
<feature type="compositionally biased region" description="Pro residues" evidence="1">
    <location>
        <begin position="416"/>
        <end position="425"/>
    </location>
</feature>
<evidence type="ECO:0000256" key="1">
    <source>
        <dbReference type="SAM" id="MobiDB-lite"/>
    </source>
</evidence>
<dbReference type="InterPro" id="IPR036047">
    <property type="entry name" value="F-box-like_dom_sf"/>
</dbReference>
<dbReference type="VEuPathDB" id="FungiDB:yc1106_02606"/>
<gene>
    <name evidence="3" type="ORF">yc1106_02606</name>
</gene>
<dbReference type="AlphaFoldDB" id="A0A9Q8Z421"/>
<name>A0A9Q8Z421_CURCL</name>
<dbReference type="Proteomes" id="UP001056012">
    <property type="component" value="Chromosome 2"/>
</dbReference>
<dbReference type="SMART" id="SM00256">
    <property type="entry name" value="FBOX"/>
    <property type="match status" value="1"/>
</dbReference>
<evidence type="ECO:0000259" key="2">
    <source>
        <dbReference type="SMART" id="SM00256"/>
    </source>
</evidence>
<proteinExistence type="predicted"/>
<reference evidence="3" key="1">
    <citation type="submission" date="2021-12" db="EMBL/GenBank/DDBJ databases">
        <title>Curvularia clavata genome.</title>
        <authorList>
            <person name="Cao Y."/>
        </authorList>
    </citation>
    <scope>NUCLEOTIDE SEQUENCE</scope>
    <source>
        <strain evidence="3">Yc1106</strain>
    </source>
</reference>
<feature type="domain" description="F-box" evidence="2">
    <location>
        <begin position="56"/>
        <end position="96"/>
    </location>
</feature>
<dbReference type="EMBL" id="CP089275">
    <property type="protein sequence ID" value="USP75332.1"/>
    <property type="molecule type" value="Genomic_DNA"/>
</dbReference>
<accession>A0A9Q8Z421</accession>